<dbReference type="PATRIC" id="fig|1088869.3.peg.2826"/>
<dbReference type="Proteomes" id="UP000004949">
    <property type="component" value="Unassembled WGS sequence"/>
</dbReference>
<evidence type="ECO:0000313" key="2">
    <source>
        <dbReference type="EMBL" id="EHH66885.1"/>
    </source>
</evidence>
<feature type="region of interest" description="Disordered" evidence="1">
    <location>
        <begin position="1"/>
        <end position="26"/>
    </location>
</feature>
<reference evidence="2 3" key="1">
    <citation type="submission" date="2011-10" db="EMBL/GenBank/DDBJ databases">
        <title>Genome sequence of Gluconobacter morbifer G707, isolated from Drosophila gut.</title>
        <authorList>
            <person name="Lee W.-J."/>
            <person name="Kim E.-K."/>
        </authorList>
    </citation>
    <scope>NUCLEOTIDE SEQUENCE [LARGE SCALE GENOMIC DNA]</scope>
    <source>
        <strain evidence="2 3">G707</strain>
    </source>
</reference>
<comment type="caution">
    <text evidence="2">The sequence shown here is derived from an EMBL/GenBank/DDBJ whole genome shotgun (WGS) entry which is preliminary data.</text>
</comment>
<organism evidence="2 3">
    <name type="scientific">Gluconobacter morbifer G707</name>
    <dbReference type="NCBI Taxonomy" id="1088869"/>
    <lineage>
        <taxon>Bacteria</taxon>
        <taxon>Pseudomonadati</taxon>
        <taxon>Pseudomonadota</taxon>
        <taxon>Alphaproteobacteria</taxon>
        <taxon>Acetobacterales</taxon>
        <taxon>Acetobacteraceae</taxon>
        <taxon>Gluconobacter</taxon>
    </lineage>
</organism>
<name>G6XMW4_9PROT</name>
<gene>
    <name evidence="2" type="ORF">GMO_28320</name>
</gene>
<dbReference type="EMBL" id="AGQV01000017">
    <property type="protein sequence ID" value="EHH66885.1"/>
    <property type="molecule type" value="Genomic_DNA"/>
</dbReference>
<keyword evidence="3" id="KW-1185">Reference proteome</keyword>
<evidence type="ECO:0000313" key="3">
    <source>
        <dbReference type="Proteomes" id="UP000004949"/>
    </source>
</evidence>
<dbReference type="STRING" id="1088869.GMO_28320"/>
<dbReference type="AlphaFoldDB" id="G6XMW4"/>
<proteinExistence type="predicted"/>
<accession>G6XMW4</accession>
<sequence length="57" mass="5883">MPPELRRHGSSAGAPQPVQAIVSAGSPSSQCMLQRRQVVGSCVSVQRIGGRPRGVGT</sequence>
<evidence type="ECO:0000256" key="1">
    <source>
        <dbReference type="SAM" id="MobiDB-lite"/>
    </source>
</evidence>
<protein>
    <submittedName>
        <fullName evidence="2">Uncharacterized protein</fullName>
    </submittedName>
</protein>